<feature type="compositionally biased region" description="Basic and acidic residues" evidence="1">
    <location>
        <begin position="1"/>
        <end position="28"/>
    </location>
</feature>
<proteinExistence type="predicted"/>
<evidence type="ECO:0000313" key="3">
    <source>
        <dbReference type="Proteomes" id="UP000186406"/>
    </source>
</evidence>
<dbReference type="AlphaFoldDB" id="A0A1M7ZNW9"/>
<sequence>MTDRRPAPRAAPHDEAAGRDRPQEEDAGIRASEFAARVVHRDDLVHPEDWLKPWLVVFPTGVVALYDTEEEAEEGARLAGL</sequence>
<name>A0A1M7ZNW9_9HYPH</name>
<protein>
    <submittedName>
        <fullName evidence="2">Uncharacterized protein</fullName>
    </submittedName>
</protein>
<dbReference type="STRING" id="1123029.SAMN02745172_03171"/>
<organism evidence="2 3">
    <name type="scientific">Pseudoxanthobacter soli DSM 19599</name>
    <dbReference type="NCBI Taxonomy" id="1123029"/>
    <lineage>
        <taxon>Bacteria</taxon>
        <taxon>Pseudomonadati</taxon>
        <taxon>Pseudomonadota</taxon>
        <taxon>Alphaproteobacteria</taxon>
        <taxon>Hyphomicrobiales</taxon>
        <taxon>Segnochrobactraceae</taxon>
        <taxon>Pseudoxanthobacter</taxon>
    </lineage>
</organism>
<reference evidence="2 3" key="1">
    <citation type="submission" date="2016-12" db="EMBL/GenBank/DDBJ databases">
        <authorList>
            <person name="Song W.-J."/>
            <person name="Kurnit D.M."/>
        </authorList>
    </citation>
    <scope>NUCLEOTIDE SEQUENCE [LARGE SCALE GENOMIC DNA]</scope>
    <source>
        <strain evidence="2 3">DSM 19599</strain>
    </source>
</reference>
<dbReference type="EMBL" id="FRXO01000006">
    <property type="protein sequence ID" value="SHO66512.1"/>
    <property type="molecule type" value="Genomic_DNA"/>
</dbReference>
<dbReference type="RefSeq" id="WP_073630413.1">
    <property type="nucleotide sequence ID" value="NZ_FRXO01000006.1"/>
</dbReference>
<evidence type="ECO:0000313" key="2">
    <source>
        <dbReference type="EMBL" id="SHO66512.1"/>
    </source>
</evidence>
<gene>
    <name evidence="2" type="ORF">SAMN02745172_03171</name>
</gene>
<accession>A0A1M7ZNW9</accession>
<dbReference type="Proteomes" id="UP000186406">
    <property type="component" value="Unassembled WGS sequence"/>
</dbReference>
<evidence type="ECO:0000256" key="1">
    <source>
        <dbReference type="SAM" id="MobiDB-lite"/>
    </source>
</evidence>
<feature type="region of interest" description="Disordered" evidence="1">
    <location>
        <begin position="1"/>
        <end position="29"/>
    </location>
</feature>
<keyword evidence="3" id="KW-1185">Reference proteome</keyword>